<evidence type="ECO:0000256" key="1">
    <source>
        <dbReference type="ARBA" id="ARBA00004613"/>
    </source>
</evidence>
<dbReference type="AlphaFoldDB" id="A0AAE1TE19"/>
<accession>A0AAE1TE19</accession>
<dbReference type="EMBL" id="JAWXYG010000002">
    <property type="protein sequence ID" value="KAK4281613.1"/>
    <property type="molecule type" value="Genomic_DNA"/>
</dbReference>
<evidence type="ECO:0000313" key="11">
    <source>
        <dbReference type="Proteomes" id="UP001293593"/>
    </source>
</evidence>
<organism evidence="10 11">
    <name type="scientific">Acacia crassicarpa</name>
    <name type="common">northern wattle</name>
    <dbReference type="NCBI Taxonomy" id="499986"/>
    <lineage>
        <taxon>Eukaryota</taxon>
        <taxon>Viridiplantae</taxon>
        <taxon>Streptophyta</taxon>
        <taxon>Embryophyta</taxon>
        <taxon>Tracheophyta</taxon>
        <taxon>Spermatophyta</taxon>
        <taxon>Magnoliopsida</taxon>
        <taxon>eudicotyledons</taxon>
        <taxon>Gunneridae</taxon>
        <taxon>Pentapetalae</taxon>
        <taxon>rosids</taxon>
        <taxon>fabids</taxon>
        <taxon>Fabales</taxon>
        <taxon>Fabaceae</taxon>
        <taxon>Caesalpinioideae</taxon>
        <taxon>mimosoid clade</taxon>
        <taxon>Acacieae</taxon>
        <taxon>Acacia</taxon>
    </lineage>
</organism>
<dbReference type="GO" id="GO:0030154">
    <property type="term" value="P:cell differentiation"/>
    <property type="evidence" value="ECO:0007669"/>
    <property type="project" value="UniProtKB-UniRule"/>
</dbReference>
<evidence type="ECO:0000256" key="4">
    <source>
        <dbReference type="ARBA" id="ARBA00022525"/>
    </source>
</evidence>
<evidence type="ECO:0000256" key="7">
    <source>
        <dbReference type="ARBA" id="ARBA00022782"/>
    </source>
</evidence>
<evidence type="ECO:0000256" key="3">
    <source>
        <dbReference type="ARBA" id="ARBA00022473"/>
    </source>
</evidence>
<name>A0AAE1TE19_9FABA</name>
<evidence type="ECO:0000313" key="10">
    <source>
        <dbReference type="EMBL" id="KAK4281613.1"/>
    </source>
</evidence>
<evidence type="ECO:0000256" key="5">
    <source>
        <dbReference type="ARBA" id="ARBA00022641"/>
    </source>
</evidence>
<protein>
    <recommendedName>
        <fullName evidence="9">Phytosulfokine</fullName>
    </recommendedName>
    <component>
        <recommendedName>
            <fullName evidence="9">Phytosulfokine-alpha</fullName>
            <shortName evidence="9">PSK-alpha</shortName>
            <shortName evidence="9">Phytosulfokine-a</shortName>
        </recommendedName>
    </component>
    <component>
        <recommendedName>
            <fullName evidence="9">Phytosulfokine-beta</fullName>
            <shortName evidence="9">PSK-beta</shortName>
            <shortName evidence="9">Phytosulfokine-b</shortName>
        </recommendedName>
    </component>
</protein>
<dbReference type="GO" id="GO:0008283">
    <property type="term" value="P:cell population proliferation"/>
    <property type="evidence" value="ECO:0007669"/>
    <property type="project" value="UniProtKB-UniRule"/>
</dbReference>
<dbReference type="PANTHER" id="PTHR33285:SF33">
    <property type="entry name" value="PHYTOSULFOKINE"/>
    <property type="match status" value="1"/>
</dbReference>
<keyword evidence="5 9" id="KW-0765">Sulfation</keyword>
<evidence type="ECO:0000256" key="6">
    <source>
        <dbReference type="ARBA" id="ARBA00022729"/>
    </source>
</evidence>
<keyword evidence="11" id="KW-1185">Reference proteome</keyword>
<comment type="function">
    <text evidence="9">Promotes plant cell differentiation, organogenesis and somatic embryogenesis as well as cell proliferation.</text>
</comment>
<dbReference type="Pfam" id="PF06404">
    <property type="entry name" value="PSK"/>
    <property type="match status" value="1"/>
</dbReference>
<comment type="caution">
    <text evidence="10">The sequence shown here is derived from an EMBL/GenBank/DDBJ whole genome shotgun (WGS) entry which is preliminary data.</text>
</comment>
<keyword evidence="7 9" id="KW-0221">Differentiation</keyword>
<keyword evidence="3 9" id="KW-0217">Developmental protein</keyword>
<keyword evidence="8 9" id="KW-0339">Growth factor</keyword>
<dbReference type="PANTHER" id="PTHR33285">
    <property type="entry name" value="PHYTOSULFOKINES 3"/>
    <property type="match status" value="1"/>
</dbReference>
<dbReference type="Proteomes" id="UP001293593">
    <property type="component" value="Unassembled WGS sequence"/>
</dbReference>
<comment type="similarity">
    <text evidence="2 9">Belongs to the phytosulfokine family.</text>
</comment>
<dbReference type="GO" id="GO:0005576">
    <property type="term" value="C:extracellular region"/>
    <property type="evidence" value="ECO:0007669"/>
    <property type="project" value="UniProtKB-SubCell"/>
</dbReference>
<evidence type="ECO:0000256" key="2">
    <source>
        <dbReference type="ARBA" id="ARBA00010781"/>
    </source>
</evidence>
<sequence>MKKPSFHVFFGLLFSLLLLFHFSASARLILPSQDEQGVKAIDVTNARSNTELNYDVQPVESDECDNEDVECSERRMITEAHLDYIYTQHHKPAYKHKP</sequence>
<comment type="subcellular location">
    <subcellularLocation>
        <location evidence="1 9">Secreted</location>
    </subcellularLocation>
</comment>
<keyword evidence="6 9" id="KW-0732">Signal</keyword>
<feature type="chain" id="PRO_5041774003" description="Phytosulfokine" evidence="9">
    <location>
        <begin position="26"/>
        <end position="98"/>
    </location>
</feature>
<comment type="PTM">
    <text evidence="9">PSK-alpha is produced by endopeptidase digestion. PSK-beta is produced from PSK-alpha by exopeptidase digestion.</text>
</comment>
<dbReference type="GO" id="GO:0008083">
    <property type="term" value="F:growth factor activity"/>
    <property type="evidence" value="ECO:0007669"/>
    <property type="project" value="UniProtKB-UniRule"/>
</dbReference>
<proteinExistence type="inferred from homology"/>
<evidence type="ECO:0000256" key="8">
    <source>
        <dbReference type="ARBA" id="ARBA00023030"/>
    </source>
</evidence>
<keyword evidence="4 9" id="KW-0964">Secreted</keyword>
<feature type="signal peptide" evidence="9">
    <location>
        <begin position="1"/>
        <end position="25"/>
    </location>
</feature>
<gene>
    <name evidence="10" type="ORF">QN277_013084</name>
</gene>
<comment type="PTM">
    <text evidence="9">Sulfation is important for activity and for the binding to a putative membrane receptor.</text>
</comment>
<evidence type="ECO:0000256" key="9">
    <source>
        <dbReference type="RuleBase" id="RU368031"/>
    </source>
</evidence>
<dbReference type="InterPro" id="IPR009438">
    <property type="entry name" value="Phytosulfokine"/>
</dbReference>
<reference evidence="10" key="1">
    <citation type="submission" date="2023-10" db="EMBL/GenBank/DDBJ databases">
        <title>Chromosome-level genome of the transformable northern wattle, Acacia crassicarpa.</title>
        <authorList>
            <person name="Massaro I."/>
            <person name="Sinha N.R."/>
            <person name="Poethig S."/>
            <person name="Leichty A.R."/>
        </authorList>
    </citation>
    <scope>NUCLEOTIDE SEQUENCE</scope>
    <source>
        <strain evidence="10">Acra3RX</strain>
        <tissue evidence="10">Leaf</tissue>
    </source>
</reference>